<protein>
    <submittedName>
        <fullName evidence="3">DUF4139 domain-containing protein</fullName>
    </submittedName>
</protein>
<feature type="compositionally biased region" description="Basic residues" evidence="1">
    <location>
        <begin position="178"/>
        <end position="197"/>
    </location>
</feature>
<reference evidence="3 4" key="1">
    <citation type="submission" date="2019-08" db="EMBL/GenBank/DDBJ databases">
        <authorList>
            <person name="Karlyshev A.V."/>
        </authorList>
    </citation>
    <scope>NUCLEOTIDE SEQUENCE [LARGE SCALE GENOMIC DNA]</scope>
    <source>
        <strain evidence="3 4">Alg18-2.2</strain>
    </source>
</reference>
<sequence>MDRPPLGPSGTASRRRAQRLRACCRLNAGHRLRAAGRTPGVNVGVVVPRRAARPRRTPGAPHEACPAVRCPRRRACGHPRHRATRERLAHHLQRRLRRTQPVWRRQPRLRAGARGARLPAGQRCRHDQYVGPADPDRRGRRRPAAARQCPGAGPALRLRARRPGGIAAAIDRSDRDRRTGRRQRARTPYRHASRRRQRPDAGAARWPRAGAVELLRFRAQRVARRLSAKPGLRWEVRSGGGSQRFQLDYPTAGLAWRAEYRADLSSGRQCAMRLAGQAQVANRSGKAFADTQLTLVAGEPRRVHDAAPRAEMDMARAYASRPAAPPPPAPERSGEYHAYTLPGRTTLPDGSIQQVPLIATADAVACQRRYEVRTPRMWRGHRTPVVQPEYGHTGDLPVTINLSFDNRQAQGLGQPLPAGRVRVFDDGDLLGEAALAHTAVNARVDLVLGTVFDLGAERRSTDFTLDRSGRQMTESFELTLRNGGGQPARIQVHETLPRWTDWEILEASQSHEKTDAQTVRFDVDVPADGEATLTYTVRYRWAPDVRVP</sequence>
<dbReference type="Pfam" id="PF13598">
    <property type="entry name" value="DUF4139"/>
    <property type="match status" value="1"/>
</dbReference>
<feature type="domain" description="DUF4139" evidence="2">
    <location>
        <begin position="246"/>
        <end position="541"/>
    </location>
</feature>
<dbReference type="Proteomes" id="UP000321248">
    <property type="component" value="Unassembled WGS sequence"/>
</dbReference>
<keyword evidence="4" id="KW-1185">Reference proteome</keyword>
<feature type="region of interest" description="Disordered" evidence="1">
    <location>
        <begin position="112"/>
        <end position="204"/>
    </location>
</feature>
<dbReference type="PANTHER" id="PTHR38075:SF1">
    <property type="entry name" value="DUF4139 DOMAIN-CONTAINING PROTEIN"/>
    <property type="match status" value="1"/>
</dbReference>
<accession>A0A5C8KYM0</accession>
<dbReference type="AlphaFoldDB" id="A0A5C8KYM0"/>
<gene>
    <name evidence="3" type="ORF">FU658_02320</name>
</gene>
<evidence type="ECO:0000313" key="3">
    <source>
        <dbReference type="EMBL" id="TXK65926.1"/>
    </source>
</evidence>
<dbReference type="InterPro" id="IPR037291">
    <property type="entry name" value="DUF4139"/>
</dbReference>
<feature type="compositionally biased region" description="Low complexity" evidence="1">
    <location>
        <begin position="145"/>
        <end position="170"/>
    </location>
</feature>
<evidence type="ECO:0000313" key="4">
    <source>
        <dbReference type="Proteomes" id="UP000321248"/>
    </source>
</evidence>
<name>A0A5C8KYM0_9GAMM</name>
<feature type="compositionally biased region" description="Low complexity" evidence="1">
    <location>
        <begin position="112"/>
        <end position="122"/>
    </location>
</feature>
<organism evidence="3 4">
    <name type="scientific">Alkalisalibacterium limincola</name>
    <dbReference type="NCBI Taxonomy" id="2699169"/>
    <lineage>
        <taxon>Bacteria</taxon>
        <taxon>Pseudomonadati</taxon>
        <taxon>Pseudomonadota</taxon>
        <taxon>Gammaproteobacteria</taxon>
        <taxon>Lysobacterales</taxon>
        <taxon>Lysobacteraceae</taxon>
        <taxon>Alkalisalibacterium</taxon>
    </lineage>
</organism>
<comment type="caution">
    <text evidence="3">The sequence shown here is derived from an EMBL/GenBank/DDBJ whole genome shotgun (WGS) entry which is preliminary data.</text>
</comment>
<evidence type="ECO:0000259" key="2">
    <source>
        <dbReference type="Pfam" id="PF13598"/>
    </source>
</evidence>
<evidence type="ECO:0000256" key="1">
    <source>
        <dbReference type="SAM" id="MobiDB-lite"/>
    </source>
</evidence>
<dbReference type="OrthoDB" id="9808067at2"/>
<dbReference type="EMBL" id="VRTS01000001">
    <property type="protein sequence ID" value="TXK65926.1"/>
    <property type="molecule type" value="Genomic_DNA"/>
</dbReference>
<proteinExistence type="predicted"/>
<dbReference type="PANTHER" id="PTHR38075">
    <property type="entry name" value="DUF4139 DOMAIN-CONTAINING PROTEIN"/>
    <property type="match status" value="1"/>
</dbReference>